<dbReference type="Gene3D" id="3.90.110.10">
    <property type="entry name" value="Lactate dehydrogenase/glycoside hydrolase, family 4, C-terminal"/>
    <property type="match status" value="1"/>
</dbReference>
<dbReference type="InterPro" id="IPR036291">
    <property type="entry name" value="NAD(P)-bd_dom_sf"/>
</dbReference>
<dbReference type="SUPFAM" id="SSF56327">
    <property type="entry name" value="LDH C-terminal domain-like"/>
    <property type="match status" value="1"/>
</dbReference>
<evidence type="ECO:0000256" key="2">
    <source>
        <dbReference type="ARBA" id="ARBA00011738"/>
    </source>
</evidence>
<dbReference type="GO" id="GO:0019752">
    <property type="term" value="P:carboxylic acid metabolic process"/>
    <property type="evidence" value="ECO:0007669"/>
    <property type="project" value="InterPro"/>
</dbReference>
<dbReference type="InterPro" id="IPR015955">
    <property type="entry name" value="Lactate_DH/Glyco_Ohase_4_C"/>
</dbReference>
<keyword evidence="5" id="KW-0816">Tricarboxylic acid cycle</keyword>
<feature type="binding site" evidence="9">
    <location>
        <begin position="158"/>
        <end position="160"/>
    </location>
    <ligand>
        <name>NAD(+)</name>
        <dbReference type="ChEBI" id="CHEBI:57540"/>
    </ligand>
</feature>
<evidence type="ECO:0000259" key="11">
    <source>
        <dbReference type="Pfam" id="PF00056"/>
    </source>
</evidence>
<accession>A0A6J8ATF6</accession>
<feature type="binding site" evidence="9">
    <location>
        <position position="135"/>
    </location>
    <ligand>
        <name>NAD(+)</name>
        <dbReference type="ChEBI" id="CHEBI:57540"/>
    </ligand>
</feature>
<evidence type="ECO:0000256" key="4">
    <source>
        <dbReference type="ARBA" id="ARBA00016075"/>
    </source>
</evidence>
<dbReference type="FunFam" id="3.90.110.10:FF:000001">
    <property type="entry name" value="Malate dehydrogenase"/>
    <property type="match status" value="1"/>
</dbReference>
<dbReference type="EC" id="1.1.1.37" evidence="3"/>
<dbReference type="SUPFAM" id="SSF51735">
    <property type="entry name" value="NAD(P)-binding Rossmann-fold domains"/>
    <property type="match status" value="1"/>
</dbReference>
<gene>
    <name evidence="13" type="ORF">MCOR_10174</name>
</gene>
<name>A0A6J8ATF6_MYTCO</name>
<dbReference type="EMBL" id="CACVKT020001815">
    <property type="protein sequence ID" value="CAC5371862.1"/>
    <property type="molecule type" value="Genomic_DNA"/>
</dbReference>
<dbReference type="AlphaFoldDB" id="A0A6J8ATF6"/>
<evidence type="ECO:0000256" key="7">
    <source>
        <dbReference type="ARBA" id="ARBA00023027"/>
    </source>
</evidence>
<dbReference type="Pfam" id="PF02866">
    <property type="entry name" value="Ldh_1_C"/>
    <property type="match status" value="1"/>
</dbReference>
<keyword evidence="7 9" id="KW-0520">NAD</keyword>
<dbReference type="InterPro" id="IPR022383">
    <property type="entry name" value="Lactate/malate_DH_C"/>
</dbReference>
<dbReference type="Gene3D" id="3.40.50.720">
    <property type="entry name" value="NAD(P)-binding Rossmann-like Domain"/>
    <property type="match status" value="1"/>
</dbReference>
<dbReference type="InterPro" id="IPR001557">
    <property type="entry name" value="L-lactate/malate_DH"/>
</dbReference>
<feature type="binding site" evidence="9">
    <location>
        <position position="75"/>
    </location>
    <ligand>
        <name>NAD(+)</name>
        <dbReference type="ChEBI" id="CHEBI:57540"/>
    </ligand>
</feature>
<dbReference type="NCBIfam" id="TIGR01772">
    <property type="entry name" value="MDH_euk_gproteo"/>
    <property type="match status" value="1"/>
</dbReference>
<evidence type="ECO:0000256" key="3">
    <source>
        <dbReference type="ARBA" id="ARBA00012995"/>
    </source>
</evidence>
<dbReference type="InterPro" id="IPR010097">
    <property type="entry name" value="Malate_DH_type1"/>
</dbReference>
<dbReference type="Proteomes" id="UP000507470">
    <property type="component" value="Unassembled WGS sequence"/>
</dbReference>
<sequence length="355" mass="38116">MFCRLAKPNDIRTILRKSFSISSQVKNNHHHPHHQHPVHHPPHKVTVLGAGGAVSQPLSLLLKTSSKVGKLCLYDVDHTPGVAADLSHIDTKTVVTGYLGTEQLEPCLTKSDVVLITAGIPRKPGMTEDEQFNTNAGIVKDLVSAIGDFCPKAMICIITNPVNSLLPLAAEVLKKKGVFDERRLFGMTAINLTRAKAFVAEAVECSVTKLVVPVVGGNSGITIVPLISQTIPPVDLSQEERKKITQKLQNADTEIMETKAGTGSATLSMAHAASKFTLSLLAAIDGEEGRVESAYVKSEETTAAYLSTPLLLGDEGIVKNLGLSNLDEFETELVKAAISELTRNIQKGIDYANKS</sequence>
<comment type="catalytic activity">
    <reaction evidence="8">
        <text>(S)-malate + NAD(+) = oxaloacetate + NADH + H(+)</text>
        <dbReference type="Rhea" id="RHEA:21432"/>
        <dbReference type="ChEBI" id="CHEBI:15378"/>
        <dbReference type="ChEBI" id="CHEBI:15589"/>
        <dbReference type="ChEBI" id="CHEBI:16452"/>
        <dbReference type="ChEBI" id="CHEBI:57540"/>
        <dbReference type="ChEBI" id="CHEBI:57945"/>
        <dbReference type="EC" id="1.1.1.37"/>
    </reaction>
</comment>
<evidence type="ECO:0000256" key="8">
    <source>
        <dbReference type="ARBA" id="ARBA00048313"/>
    </source>
</evidence>
<dbReference type="GO" id="GO:0030060">
    <property type="term" value="F:L-malate dehydrogenase (NAD+) activity"/>
    <property type="evidence" value="ECO:0007669"/>
    <property type="project" value="UniProtKB-EC"/>
</dbReference>
<evidence type="ECO:0000259" key="12">
    <source>
        <dbReference type="Pfam" id="PF02866"/>
    </source>
</evidence>
<dbReference type="GO" id="GO:0005739">
    <property type="term" value="C:mitochondrion"/>
    <property type="evidence" value="ECO:0007669"/>
    <property type="project" value="TreeGrafter"/>
</dbReference>
<keyword evidence="6 10" id="KW-0560">Oxidoreductase</keyword>
<feature type="domain" description="Lactate/malate dehydrogenase C-terminal" evidence="12">
    <location>
        <begin position="189"/>
        <end position="349"/>
    </location>
</feature>
<comment type="similarity">
    <text evidence="1">Belongs to the LDH/MDH superfamily. MDH type 1 family.</text>
</comment>
<keyword evidence="14" id="KW-1185">Reference proteome</keyword>
<dbReference type="GO" id="GO:0006099">
    <property type="term" value="P:tricarboxylic acid cycle"/>
    <property type="evidence" value="ECO:0007669"/>
    <property type="project" value="UniProtKB-KW"/>
</dbReference>
<dbReference type="PIRSF" id="PIRSF000102">
    <property type="entry name" value="Lac_mal_DH"/>
    <property type="match status" value="1"/>
</dbReference>
<evidence type="ECO:0000256" key="10">
    <source>
        <dbReference type="RuleBase" id="RU003369"/>
    </source>
</evidence>
<dbReference type="OrthoDB" id="755699at2759"/>
<evidence type="ECO:0000256" key="6">
    <source>
        <dbReference type="ARBA" id="ARBA00023002"/>
    </source>
</evidence>
<dbReference type="PANTHER" id="PTHR11540">
    <property type="entry name" value="MALATE AND LACTATE DEHYDROGENASE"/>
    <property type="match status" value="1"/>
</dbReference>
<evidence type="ECO:0000256" key="1">
    <source>
        <dbReference type="ARBA" id="ARBA00008824"/>
    </source>
</evidence>
<evidence type="ECO:0000313" key="13">
    <source>
        <dbReference type="EMBL" id="CAC5371862.1"/>
    </source>
</evidence>
<evidence type="ECO:0000256" key="9">
    <source>
        <dbReference type="PIRSR" id="PIRSR000102-3"/>
    </source>
</evidence>
<feature type="binding site" evidence="9">
    <location>
        <position position="269"/>
    </location>
    <ligand>
        <name>NAD(+)</name>
        <dbReference type="ChEBI" id="CHEBI:57540"/>
    </ligand>
</feature>
<reference evidence="13 14" key="1">
    <citation type="submission" date="2020-06" db="EMBL/GenBank/DDBJ databases">
        <authorList>
            <person name="Li R."/>
            <person name="Bekaert M."/>
        </authorList>
    </citation>
    <scope>NUCLEOTIDE SEQUENCE [LARGE SCALE GENOMIC DNA]</scope>
    <source>
        <strain evidence="14">wild</strain>
    </source>
</reference>
<dbReference type="PANTHER" id="PTHR11540:SF16">
    <property type="entry name" value="MALATE DEHYDROGENASE, MITOCHONDRIAL"/>
    <property type="match status" value="1"/>
</dbReference>
<organism evidence="13 14">
    <name type="scientific">Mytilus coruscus</name>
    <name type="common">Sea mussel</name>
    <dbReference type="NCBI Taxonomy" id="42192"/>
    <lineage>
        <taxon>Eukaryota</taxon>
        <taxon>Metazoa</taxon>
        <taxon>Spiralia</taxon>
        <taxon>Lophotrochozoa</taxon>
        <taxon>Mollusca</taxon>
        <taxon>Bivalvia</taxon>
        <taxon>Autobranchia</taxon>
        <taxon>Pteriomorphia</taxon>
        <taxon>Mytilida</taxon>
        <taxon>Mytiloidea</taxon>
        <taxon>Mytilidae</taxon>
        <taxon>Mytilinae</taxon>
        <taxon>Mytilus</taxon>
    </lineage>
</organism>
<evidence type="ECO:0000256" key="5">
    <source>
        <dbReference type="ARBA" id="ARBA00022532"/>
    </source>
</evidence>
<dbReference type="CDD" id="cd01337">
    <property type="entry name" value="MDH_glyoxysomal_mitochondrial"/>
    <property type="match status" value="1"/>
</dbReference>
<protein>
    <recommendedName>
        <fullName evidence="4">Malate dehydrogenase, mitochondrial</fullName>
        <ecNumber evidence="3">1.1.1.37</ecNumber>
    </recommendedName>
</protein>
<dbReference type="Pfam" id="PF00056">
    <property type="entry name" value="Ldh_1_N"/>
    <property type="match status" value="1"/>
</dbReference>
<evidence type="ECO:0000313" key="14">
    <source>
        <dbReference type="Proteomes" id="UP000507470"/>
    </source>
</evidence>
<feature type="domain" description="Lactate/malate dehydrogenase N-terminal" evidence="11">
    <location>
        <begin position="44"/>
        <end position="186"/>
    </location>
</feature>
<dbReference type="InterPro" id="IPR001236">
    <property type="entry name" value="Lactate/malate_DH_N"/>
</dbReference>
<comment type="subunit">
    <text evidence="2">Homodimer.</text>
</comment>
<proteinExistence type="inferred from homology"/>
<dbReference type="FunFam" id="3.40.50.720:FF:000013">
    <property type="entry name" value="Malate dehydrogenase"/>
    <property type="match status" value="1"/>
</dbReference>